<comment type="caution">
    <text evidence="2">The sequence shown here is derived from an EMBL/GenBank/DDBJ whole genome shotgun (WGS) entry which is preliminary data.</text>
</comment>
<evidence type="ECO:0000256" key="1">
    <source>
        <dbReference type="SAM" id="MobiDB-lite"/>
    </source>
</evidence>
<feature type="compositionally biased region" description="Gly residues" evidence="1">
    <location>
        <begin position="68"/>
        <end position="77"/>
    </location>
</feature>
<reference evidence="2 3" key="1">
    <citation type="journal article" date="2014" name="Am. J. Bot.">
        <title>Genome assembly and annotation for red clover (Trifolium pratense; Fabaceae).</title>
        <authorList>
            <person name="Istvanek J."/>
            <person name="Jaros M."/>
            <person name="Krenek A."/>
            <person name="Repkova J."/>
        </authorList>
    </citation>
    <scope>NUCLEOTIDE SEQUENCE [LARGE SCALE GENOMIC DNA]</scope>
    <source>
        <strain evidence="3">cv. Tatra</strain>
        <tissue evidence="2">Young leaves</tissue>
    </source>
</reference>
<evidence type="ECO:0000313" key="3">
    <source>
        <dbReference type="Proteomes" id="UP000236291"/>
    </source>
</evidence>
<accession>A0A2K3KJV3</accession>
<gene>
    <name evidence="2" type="ORF">L195_g063115</name>
</gene>
<name>A0A2K3KJV3_TRIPR</name>
<dbReference type="Proteomes" id="UP000236291">
    <property type="component" value="Unassembled WGS sequence"/>
</dbReference>
<proteinExistence type="predicted"/>
<dbReference type="AlphaFoldDB" id="A0A2K3KJV3"/>
<protein>
    <submittedName>
        <fullName evidence="2">Uncharacterized protein</fullName>
    </submittedName>
</protein>
<feature type="non-terminal residue" evidence="2">
    <location>
        <position position="77"/>
    </location>
</feature>
<dbReference type="EMBL" id="ASHM01195545">
    <property type="protein sequence ID" value="PNX66570.1"/>
    <property type="molecule type" value="Genomic_DNA"/>
</dbReference>
<sequence>METTVEQIRQAVFELQARPQVTLEQMRELLQEQPRRHRRQGRPHGDEEGSDDSGVSGESRPRHRHQNGGNGSGFFGG</sequence>
<feature type="region of interest" description="Disordered" evidence="1">
    <location>
        <begin position="27"/>
        <end position="77"/>
    </location>
</feature>
<reference evidence="2 3" key="2">
    <citation type="journal article" date="2017" name="Front. Plant Sci.">
        <title>Gene Classification and Mining of Molecular Markers Useful in Red Clover (Trifolium pratense) Breeding.</title>
        <authorList>
            <person name="Istvanek J."/>
            <person name="Dluhosova J."/>
            <person name="Dluhos P."/>
            <person name="Patkova L."/>
            <person name="Nedelnik J."/>
            <person name="Repkova J."/>
        </authorList>
    </citation>
    <scope>NUCLEOTIDE SEQUENCE [LARGE SCALE GENOMIC DNA]</scope>
    <source>
        <strain evidence="3">cv. Tatra</strain>
        <tissue evidence="2">Young leaves</tissue>
    </source>
</reference>
<evidence type="ECO:0000313" key="2">
    <source>
        <dbReference type="EMBL" id="PNX66570.1"/>
    </source>
</evidence>
<organism evidence="2 3">
    <name type="scientific">Trifolium pratense</name>
    <name type="common">Red clover</name>
    <dbReference type="NCBI Taxonomy" id="57577"/>
    <lineage>
        <taxon>Eukaryota</taxon>
        <taxon>Viridiplantae</taxon>
        <taxon>Streptophyta</taxon>
        <taxon>Embryophyta</taxon>
        <taxon>Tracheophyta</taxon>
        <taxon>Spermatophyta</taxon>
        <taxon>Magnoliopsida</taxon>
        <taxon>eudicotyledons</taxon>
        <taxon>Gunneridae</taxon>
        <taxon>Pentapetalae</taxon>
        <taxon>rosids</taxon>
        <taxon>fabids</taxon>
        <taxon>Fabales</taxon>
        <taxon>Fabaceae</taxon>
        <taxon>Papilionoideae</taxon>
        <taxon>50 kb inversion clade</taxon>
        <taxon>NPAAA clade</taxon>
        <taxon>Hologalegina</taxon>
        <taxon>IRL clade</taxon>
        <taxon>Trifolieae</taxon>
        <taxon>Trifolium</taxon>
    </lineage>
</organism>
<dbReference type="ExpressionAtlas" id="A0A2K3KJV3">
    <property type="expression patterns" value="baseline"/>
</dbReference>